<reference evidence="4 5" key="2">
    <citation type="journal article" date="2023" name="Mol. Biol. Evol.">
        <title>Genomics of Secondarily Temperate Adaptation in the Only Non-Antarctic Icefish.</title>
        <authorList>
            <person name="Rivera-Colon A.G."/>
            <person name="Rayamajhi N."/>
            <person name="Minhas B.F."/>
            <person name="Madrigal G."/>
            <person name="Bilyk K.T."/>
            <person name="Yoon V."/>
            <person name="Hune M."/>
            <person name="Gregory S."/>
            <person name="Cheng C.H.C."/>
            <person name="Catchen J.M."/>
        </authorList>
    </citation>
    <scope>NUCLEOTIDE SEQUENCE [LARGE SCALE GENOMIC DNA]</scope>
    <source>
        <strain evidence="4">JMC-PN-2008</strain>
    </source>
</reference>
<feature type="chain" id="PRO_5042983862" description="UPAR/Ly6 domain-containing protein" evidence="3">
    <location>
        <begin position="22"/>
        <end position="170"/>
    </location>
</feature>
<evidence type="ECO:0008006" key="6">
    <source>
        <dbReference type="Google" id="ProtNLM"/>
    </source>
</evidence>
<dbReference type="Gene3D" id="2.10.60.10">
    <property type="entry name" value="CD59"/>
    <property type="match status" value="1"/>
</dbReference>
<keyword evidence="5" id="KW-1185">Reference proteome</keyword>
<dbReference type="AlphaFoldDB" id="A0AAN7XY46"/>
<dbReference type="SUPFAM" id="SSF57302">
    <property type="entry name" value="Snake toxin-like"/>
    <property type="match status" value="1"/>
</dbReference>
<comment type="subcellular location">
    <subcellularLocation>
        <location evidence="1">Secreted</location>
    </subcellularLocation>
</comment>
<name>A0AAN7XY46_ELEMC</name>
<sequence length="170" mass="18468">MMKLIPSLTVFWMLSITGTKTQTSSCVSSSICESKNQTFSFNFGDKVLHASVQCCDTCNCKTADVTAWRLNNLTCFICDDGTVCNNKTVQCMGNQNRCFKGTVSDGKSSKKYHGCASENMCKSASDLGFLTGLKFLSGPFCCATNQCNSAWTVKLSVVPFWLGLLVSVAH</sequence>
<accession>A0AAN7XY46</accession>
<reference evidence="4 5" key="1">
    <citation type="journal article" date="2023" name="Genes (Basel)">
        <title>Chromosome-Level Genome Assembly and Circadian Gene Repertoire of the Patagonia Blennie Eleginops maclovinus-The Closest Ancestral Proxy of Antarctic Cryonotothenioids.</title>
        <authorList>
            <person name="Cheng C.C."/>
            <person name="Rivera-Colon A.G."/>
            <person name="Minhas B.F."/>
            <person name="Wilson L."/>
            <person name="Rayamajhi N."/>
            <person name="Vargas-Chacoff L."/>
            <person name="Catchen J.M."/>
        </authorList>
    </citation>
    <scope>NUCLEOTIDE SEQUENCE [LARGE SCALE GENOMIC DNA]</scope>
    <source>
        <strain evidence="4">JMC-PN-2008</strain>
    </source>
</reference>
<dbReference type="InterPro" id="IPR050918">
    <property type="entry name" value="CNF-like_PLA2_Inhibitor"/>
</dbReference>
<dbReference type="GO" id="GO:0005576">
    <property type="term" value="C:extracellular region"/>
    <property type="evidence" value="ECO:0007669"/>
    <property type="project" value="UniProtKB-SubCell"/>
</dbReference>
<comment type="caution">
    <text evidence="4">The sequence shown here is derived from an EMBL/GenBank/DDBJ whole genome shotgun (WGS) entry which is preliminary data.</text>
</comment>
<evidence type="ECO:0000256" key="1">
    <source>
        <dbReference type="ARBA" id="ARBA00004613"/>
    </source>
</evidence>
<dbReference type="PANTHER" id="PTHR20914">
    <property type="entry name" value="LY6/PLAUR DOMAIN-CONTAINING PROTEIN 8"/>
    <property type="match status" value="1"/>
</dbReference>
<evidence type="ECO:0000313" key="4">
    <source>
        <dbReference type="EMBL" id="KAK5869452.1"/>
    </source>
</evidence>
<protein>
    <recommendedName>
        <fullName evidence="6">UPAR/Ly6 domain-containing protein</fullName>
    </recommendedName>
</protein>
<keyword evidence="2" id="KW-0964">Secreted</keyword>
<evidence type="ECO:0000313" key="5">
    <source>
        <dbReference type="Proteomes" id="UP001346869"/>
    </source>
</evidence>
<evidence type="ECO:0000256" key="2">
    <source>
        <dbReference type="ARBA" id="ARBA00022525"/>
    </source>
</evidence>
<evidence type="ECO:0000256" key="3">
    <source>
        <dbReference type="SAM" id="SignalP"/>
    </source>
</evidence>
<feature type="signal peptide" evidence="3">
    <location>
        <begin position="1"/>
        <end position="21"/>
    </location>
</feature>
<gene>
    <name evidence="4" type="ORF">PBY51_024167</name>
</gene>
<organism evidence="4 5">
    <name type="scientific">Eleginops maclovinus</name>
    <name type="common">Patagonian blennie</name>
    <name type="synonym">Eleginus maclovinus</name>
    <dbReference type="NCBI Taxonomy" id="56733"/>
    <lineage>
        <taxon>Eukaryota</taxon>
        <taxon>Metazoa</taxon>
        <taxon>Chordata</taxon>
        <taxon>Craniata</taxon>
        <taxon>Vertebrata</taxon>
        <taxon>Euteleostomi</taxon>
        <taxon>Actinopterygii</taxon>
        <taxon>Neopterygii</taxon>
        <taxon>Teleostei</taxon>
        <taxon>Neoteleostei</taxon>
        <taxon>Acanthomorphata</taxon>
        <taxon>Eupercaria</taxon>
        <taxon>Perciformes</taxon>
        <taxon>Notothenioidei</taxon>
        <taxon>Eleginopidae</taxon>
        <taxon>Eleginops</taxon>
    </lineage>
</organism>
<dbReference type="PANTHER" id="PTHR20914:SF9">
    <property type="entry name" value="COILED, ISOFORM A"/>
    <property type="match status" value="1"/>
</dbReference>
<proteinExistence type="predicted"/>
<dbReference type="EMBL" id="JAUZQC010000006">
    <property type="protein sequence ID" value="KAK5869452.1"/>
    <property type="molecule type" value="Genomic_DNA"/>
</dbReference>
<dbReference type="Proteomes" id="UP001346869">
    <property type="component" value="Unassembled WGS sequence"/>
</dbReference>
<keyword evidence="3" id="KW-0732">Signal</keyword>
<dbReference type="InterPro" id="IPR045860">
    <property type="entry name" value="Snake_toxin-like_sf"/>
</dbReference>